<dbReference type="PANTHER" id="PTHR43477">
    <property type="entry name" value="DIHYDROANTICAPSIN 7-DEHYDROGENASE"/>
    <property type="match status" value="1"/>
</dbReference>
<keyword evidence="2" id="KW-0521">NADP</keyword>
<accession>A0A5N7BK72</accession>
<evidence type="ECO:0008006" key="6">
    <source>
        <dbReference type="Google" id="ProtNLM"/>
    </source>
</evidence>
<dbReference type="InterPro" id="IPR002347">
    <property type="entry name" value="SDR_fam"/>
</dbReference>
<evidence type="ECO:0000313" key="4">
    <source>
        <dbReference type="EMBL" id="KAE8382160.1"/>
    </source>
</evidence>
<dbReference type="InterPro" id="IPR051122">
    <property type="entry name" value="SDR_DHRS6-like"/>
</dbReference>
<gene>
    <name evidence="4" type="ORF">BDV26DRAFT_27628</name>
</gene>
<reference evidence="4 5" key="1">
    <citation type="submission" date="2019-04" db="EMBL/GenBank/DDBJ databases">
        <title>Friends and foes A comparative genomics studyof 23 Aspergillus species from section Flavi.</title>
        <authorList>
            <consortium name="DOE Joint Genome Institute"/>
            <person name="Kjaerbolling I."/>
            <person name="Vesth T."/>
            <person name="Frisvad J.C."/>
            <person name="Nybo J.L."/>
            <person name="Theobald S."/>
            <person name="Kildgaard S."/>
            <person name="Isbrandt T."/>
            <person name="Kuo A."/>
            <person name="Sato A."/>
            <person name="Lyhne E.K."/>
            <person name="Kogle M.E."/>
            <person name="Wiebenga A."/>
            <person name="Kun R.S."/>
            <person name="Lubbers R.J."/>
            <person name="Makela M.R."/>
            <person name="Barry K."/>
            <person name="Chovatia M."/>
            <person name="Clum A."/>
            <person name="Daum C."/>
            <person name="Haridas S."/>
            <person name="He G."/>
            <person name="LaButti K."/>
            <person name="Lipzen A."/>
            <person name="Mondo S."/>
            <person name="Riley R."/>
            <person name="Salamov A."/>
            <person name="Simmons B.A."/>
            <person name="Magnuson J.K."/>
            <person name="Henrissat B."/>
            <person name="Mortensen U.H."/>
            <person name="Larsen T.O."/>
            <person name="Devries R.P."/>
            <person name="Grigoriev I.V."/>
            <person name="Machida M."/>
            <person name="Baker S.E."/>
            <person name="Andersen M.R."/>
        </authorList>
    </citation>
    <scope>NUCLEOTIDE SEQUENCE [LARGE SCALE GENOMIC DNA]</scope>
    <source>
        <strain evidence="4 5">IBT 29228</strain>
    </source>
</reference>
<dbReference type="SUPFAM" id="SSF51735">
    <property type="entry name" value="NAD(P)-binding Rossmann-fold domains"/>
    <property type="match status" value="1"/>
</dbReference>
<name>A0A5N7BK72_9EURO</name>
<dbReference type="InterPro" id="IPR036291">
    <property type="entry name" value="NAD(P)-bd_dom_sf"/>
</dbReference>
<dbReference type="Proteomes" id="UP000326198">
    <property type="component" value="Unassembled WGS sequence"/>
</dbReference>
<evidence type="ECO:0000313" key="5">
    <source>
        <dbReference type="Proteomes" id="UP000326198"/>
    </source>
</evidence>
<dbReference type="Gene3D" id="3.40.50.720">
    <property type="entry name" value="NAD(P)-binding Rossmann-like Domain"/>
    <property type="match status" value="1"/>
</dbReference>
<dbReference type="Pfam" id="PF23441">
    <property type="entry name" value="SDR"/>
    <property type="match status" value="2"/>
</dbReference>
<dbReference type="InterPro" id="IPR057571">
    <property type="entry name" value="SDR_PhqE-like"/>
</dbReference>
<organism evidence="4 5">
    <name type="scientific">Aspergillus bertholletiae</name>
    <dbReference type="NCBI Taxonomy" id="1226010"/>
    <lineage>
        <taxon>Eukaryota</taxon>
        <taxon>Fungi</taxon>
        <taxon>Dikarya</taxon>
        <taxon>Ascomycota</taxon>
        <taxon>Pezizomycotina</taxon>
        <taxon>Eurotiomycetes</taxon>
        <taxon>Eurotiomycetidae</taxon>
        <taxon>Eurotiales</taxon>
        <taxon>Aspergillaceae</taxon>
        <taxon>Aspergillus</taxon>
        <taxon>Aspergillus subgen. Circumdati</taxon>
    </lineage>
</organism>
<protein>
    <recommendedName>
        <fullName evidence="6">NAD(P)-binding protein</fullName>
    </recommendedName>
</protein>
<dbReference type="OrthoDB" id="294295at2759"/>
<keyword evidence="3" id="KW-0560">Oxidoreductase</keyword>
<comment type="similarity">
    <text evidence="1">Belongs to the short-chain dehydrogenases/reductases (SDR) family.</text>
</comment>
<dbReference type="PRINTS" id="PR00081">
    <property type="entry name" value="GDHRDH"/>
</dbReference>
<proteinExistence type="inferred from homology"/>
<dbReference type="EMBL" id="ML736164">
    <property type="protein sequence ID" value="KAE8382160.1"/>
    <property type="molecule type" value="Genomic_DNA"/>
</dbReference>
<dbReference type="AlphaFoldDB" id="A0A5N7BK72"/>
<evidence type="ECO:0000256" key="3">
    <source>
        <dbReference type="ARBA" id="ARBA00023002"/>
    </source>
</evidence>
<evidence type="ECO:0000256" key="2">
    <source>
        <dbReference type="ARBA" id="ARBA00022857"/>
    </source>
</evidence>
<evidence type="ECO:0000256" key="1">
    <source>
        <dbReference type="ARBA" id="ARBA00006484"/>
    </source>
</evidence>
<keyword evidence="5" id="KW-1185">Reference proteome</keyword>
<dbReference type="GO" id="GO:0016491">
    <property type="term" value="F:oxidoreductase activity"/>
    <property type="evidence" value="ECO:0007669"/>
    <property type="project" value="UniProtKB-KW"/>
</dbReference>
<sequence>MSIHISTNKLANTRVLIVGGTSGIGFAVARVALEHGASIIVASSKSDKVNSAITRLKSFYPDEEYTNRIAGTVCNLADRETLEANVVNLYNFATTPDAFPHAQRTQITGATDGKVLLDHVVMTAGDALGLLKPTDPTFDVPYIESSGTVRFIGSLILAKHAPSYVHQAPSSSLTFTSGVLTTRPAPGWTLVAATGSAIEGMARGLAVDLAPIRVNTVSPGAVLTEIFGTLETDNLEKMLEMIRGQTLTGEIGKPEDVAEAYLYAMKDRFVTGELIRSNGGKLLK</sequence>
<dbReference type="PANTHER" id="PTHR43477:SF1">
    <property type="entry name" value="DIHYDROANTICAPSIN 7-DEHYDROGENASE"/>
    <property type="match status" value="1"/>
</dbReference>